<feature type="coiled-coil region" evidence="1">
    <location>
        <begin position="29"/>
        <end position="56"/>
    </location>
</feature>
<evidence type="ECO:0000313" key="3">
    <source>
        <dbReference type="Proteomes" id="UP000245655"/>
    </source>
</evidence>
<accession>A0A2V2A794</accession>
<evidence type="ECO:0000256" key="1">
    <source>
        <dbReference type="SAM" id="Coils"/>
    </source>
</evidence>
<dbReference type="Proteomes" id="UP000245655">
    <property type="component" value="Unassembled WGS sequence"/>
</dbReference>
<name>A0A2V2A794_PSYIM</name>
<dbReference type="EMBL" id="QGGM01000003">
    <property type="protein sequence ID" value="PWK14139.1"/>
    <property type="molecule type" value="Genomic_DNA"/>
</dbReference>
<comment type="caution">
    <text evidence="2">The sequence shown here is derived from an EMBL/GenBank/DDBJ whole genome shotgun (WGS) entry which is preliminary data.</text>
</comment>
<reference evidence="2 3" key="1">
    <citation type="submission" date="2018-05" db="EMBL/GenBank/DDBJ databases">
        <title>Genomic Encyclopedia of Type Strains, Phase IV (KMG-IV): sequencing the most valuable type-strain genomes for metagenomic binning, comparative biology and taxonomic classification.</title>
        <authorList>
            <person name="Goeker M."/>
        </authorList>
    </citation>
    <scope>NUCLEOTIDE SEQUENCE [LARGE SCALE GENOMIC DNA]</scope>
    <source>
        <strain evidence="2 3">DSM 7229</strain>
    </source>
</reference>
<keyword evidence="3" id="KW-1185">Reference proteome</keyword>
<dbReference type="RefSeq" id="WP_075101648.1">
    <property type="nucleotide sequence ID" value="NZ_CAJGZY010000003.1"/>
</dbReference>
<evidence type="ECO:0000313" key="2">
    <source>
        <dbReference type="EMBL" id="PWK14139.1"/>
    </source>
</evidence>
<proteinExistence type="predicted"/>
<dbReference type="GeneID" id="303307630"/>
<gene>
    <name evidence="2" type="ORF">C8D84_103165</name>
</gene>
<dbReference type="GeneID" id="60254614"/>
<sequence>MPIPLIIGAGALAASGFGITKGAKGVSQLSDASATIERAQRRLDKKRKALSNLRIDTNDELRNLGQLKVDIFNNQIKHIIDTIKKIKDAGSKLENFSQTITEQDYIDIQQKVTASLELENGLLTGAAAGVLTGIGAYGSVGLLASASTGTAISALSGAAAKSATLAWLGGGSLAAGGFGMAGGTLVLGGIVAAPALAITGLHLAGKGEKALTQARDAKLRSNCNIAAIELMEVGVKAVMTNALEVQMVLLETVKRFEKIKVYDNSDPVAFQTMLALGKSLKNILDQPLLNNEGEAVQNIRYKCEGYLEI</sequence>
<protein>
    <submittedName>
        <fullName evidence="2">Uncharacterized protein</fullName>
    </submittedName>
</protein>
<dbReference type="AlphaFoldDB" id="A0A2V2A794"/>
<organism evidence="2 3">
    <name type="scientific">Psychrobacter immobilis</name>
    <dbReference type="NCBI Taxonomy" id="498"/>
    <lineage>
        <taxon>Bacteria</taxon>
        <taxon>Pseudomonadati</taxon>
        <taxon>Pseudomonadota</taxon>
        <taxon>Gammaproteobacteria</taxon>
        <taxon>Moraxellales</taxon>
        <taxon>Moraxellaceae</taxon>
        <taxon>Psychrobacter</taxon>
    </lineage>
</organism>
<keyword evidence="1" id="KW-0175">Coiled coil</keyword>